<evidence type="ECO:0000256" key="1">
    <source>
        <dbReference type="ARBA" id="ARBA00022737"/>
    </source>
</evidence>
<organism evidence="2 3">
    <name type="scientific">Stylonychia lemnae</name>
    <name type="common">Ciliate</name>
    <dbReference type="NCBI Taxonomy" id="5949"/>
    <lineage>
        <taxon>Eukaryota</taxon>
        <taxon>Sar</taxon>
        <taxon>Alveolata</taxon>
        <taxon>Ciliophora</taxon>
        <taxon>Intramacronucleata</taxon>
        <taxon>Spirotrichea</taxon>
        <taxon>Stichotrichia</taxon>
        <taxon>Sporadotrichida</taxon>
        <taxon>Oxytrichidae</taxon>
        <taxon>Stylonychinae</taxon>
        <taxon>Stylonychia</taxon>
    </lineage>
</organism>
<name>A0A078AUP2_STYLE</name>
<reference evidence="2 3" key="1">
    <citation type="submission" date="2014-06" db="EMBL/GenBank/DDBJ databases">
        <authorList>
            <person name="Swart Estienne"/>
        </authorList>
    </citation>
    <scope>NUCLEOTIDE SEQUENCE [LARGE SCALE GENOMIC DNA]</scope>
    <source>
        <strain evidence="2 3">130c</strain>
    </source>
</reference>
<dbReference type="Pfam" id="PF02493">
    <property type="entry name" value="MORN"/>
    <property type="match status" value="4"/>
</dbReference>
<evidence type="ECO:0000313" key="3">
    <source>
        <dbReference type="Proteomes" id="UP000039865"/>
    </source>
</evidence>
<dbReference type="SUPFAM" id="SSF82185">
    <property type="entry name" value="Histone H3 K4-specific methyltransferase SET7/9 N-terminal domain"/>
    <property type="match status" value="2"/>
</dbReference>
<dbReference type="InterPro" id="IPR003409">
    <property type="entry name" value="MORN"/>
</dbReference>
<dbReference type="GO" id="GO:0005829">
    <property type="term" value="C:cytosol"/>
    <property type="evidence" value="ECO:0007669"/>
    <property type="project" value="TreeGrafter"/>
</dbReference>
<evidence type="ECO:0008006" key="4">
    <source>
        <dbReference type="Google" id="ProtNLM"/>
    </source>
</evidence>
<dbReference type="AlphaFoldDB" id="A0A078AUP2"/>
<protein>
    <recommendedName>
        <fullName evidence="4">Morn repeat protein</fullName>
    </recommendedName>
</protein>
<dbReference type="Gene3D" id="2.20.110.10">
    <property type="entry name" value="Histone H3 K4-specific methyltransferase SET7/9 N-terminal domain"/>
    <property type="match status" value="2"/>
</dbReference>
<dbReference type="EMBL" id="CCKQ01014141">
    <property type="protein sequence ID" value="CDW85894.1"/>
    <property type="molecule type" value="Genomic_DNA"/>
</dbReference>
<dbReference type="Proteomes" id="UP000039865">
    <property type="component" value="Unassembled WGS sequence"/>
</dbReference>
<dbReference type="InParanoid" id="A0A078AUP2"/>
<evidence type="ECO:0000313" key="2">
    <source>
        <dbReference type="EMBL" id="CDW85894.1"/>
    </source>
</evidence>
<keyword evidence="1" id="KW-0677">Repeat</keyword>
<proteinExistence type="predicted"/>
<sequence length="253" mass="29459">MGTVLIKRRRKVSRYETLSIINNSQFLSIGSDGKKLYANEYKDCLPCGNVKLLMNEQLLFEGTYENVLPHGQGIQIDSNNGKYVGNFRKGIREGYGLYYYSKDNFFAGMYKDNMQNGLGYKRFSQGQIIIGQCKENKFNGECQFFILKESDEKKINTNLKIWLLSFKPVEEQLMPESILEIFDTNQPYYLKYSGQFVDDELTGQGELMNDRGEKWVGQFTQFLQNGICTYYKDDKMIYKGVWIMVELQDEIEA</sequence>
<dbReference type="PANTHER" id="PTHR43215">
    <property type="entry name" value="RADIAL SPOKE HEAD 1 HOMOLOG"/>
    <property type="match status" value="1"/>
</dbReference>
<dbReference type="PANTHER" id="PTHR43215:SF14">
    <property type="entry name" value="RADIAL SPOKE HEAD 1 HOMOLOG"/>
    <property type="match status" value="1"/>
</dbReference>
<keyword evidence="3" id="KW-1185">Reference proteome</keyword>
<accession>A0A078AUP2</accession>
<gene>
    <name evidence="2" type="primary">Contig19713.g20904</name>
    <name evidence="2" type="ORF">STYLEM_14984</name>
</gene>